<name>W9QTM5_9ROSA</name>
<keyword evidence="4" id="KW-0460">Magnesium</keyword>
<dbReference type="KEGG" id="mnt:21390197"/>
<dbReference type="GO" id="GO:0046872">
    <property type="term" value="F:metal ion binding"/>
    <property type="evidence" value="ECO:0007669"/>
    <property type="project" value="UniProtKB-KW"/>
</dbReference>
<accession>W9QTM5</accession>
<protein>
    <submittedName>
        <fullName evidence="5">Putative S-adenosylmethionine-dependent methyltransferase</fullName>
    </submittedName>
</protein>
<evidence type="ECO:0000256" key="4">
    <source>
        <dbReference type="ARBA" id="ARBA00022842"/>
    </source>
</evidence>
<dbReference type="Gene3D" id="3.40.50.150">
    <property type="entry name" value="Vaccinia Virus protein VP39"/>
    <property type="match status" value="1"/>
</dbReference>
<keyword evidence="2 5" id="KW-0808">Transferase</keyword>
<organism evidence="5 6">
    <name type="scientific">Morus notabilis</name>
    <dbReference type="NCBI Taxonomy" id="981085"/>
    <lineage>
        <taxon>Eukaryota</taxon>
        <taxon>Viridiplantae</taxon>
        <taxon>Streptophyta</taxon>
        <taxon>Embryophyta</taxon>
        <taxon>Tracheophyta</taxon>
        <taxon>Spermatophyta</taxon>
        <taxon>Magnoliopsida</taxon>
        <taxon>eudicotyledons</taxon>
        <taxon>Gunneridae</taxon>
        <taxon>Pentapetalae</taxon>
        <taxon>rosids</taxon>
        <taxon>fabids</taxon>
        <taxon>Rosales</taxon>
        <taxon>Moraceae</taxon>
        <taxon>Moreae</taxon>
        <taxon>Morus</taxon>
    </lineage>
</organism>
<keyword evidence="6" id="KW-1185">Reference proteome</keyword>
<evidence type="ECO:0000256" key="1">
    <source>
        <dbReference type="ARBA" id="ARBA00022603"/>
    </source>
</evidence>
<evidence type="ECO:0000256" key="3">
    <source>
        <dbReference type="ARBA" id="ARBA00022723"/>
    </source>
</evidence>
<keyword evidence="3" id="KW-0479">Metal-binding</keyword>
<dbReference type="InterPro" id="IPR029063">
    <property type="entry name" value="SAM-dependent_MTases_sf"/>
</dbReference>
<dbReference type="InterPro" id="IPR005299">
    <property type="entry name" value="MeTrfase_7"/>
</dbReference>
<evidence type="ECO:0000313" key="5">
    <source>
        <dbReference type="EMBL" id="EXB53858.1"/>
    </source>
</evidence>
<dbReference type="OrthoDB" id="1523883at2759"/>
<reference evidence="6" key="1">
    <citation type="submission" date="2013-01" db="EMBL/GenBank/DDBJ databases">
        <title>Draft Genome Sequence of a Mulberry Tree, Morus notabilis C.K. Schneid.</title>
        <authorList>
            <person name="He N."/>
            <person name="Zhao S."/>
        </authorList>
    </citation>
    <scope>NUCLEOTIDE SEQUENCE</scope>
</reference>
<gene>
    <name evidence="5" type="ORF">L484_006778</name>
</gene>
<dbReference type="eggNOG" id="ENOG502QUIN">
    <property type="taxonomic scope" value="Eukaryota"/>
</dbReference>
<dbReference type="Pfam" id="PF03492">
    <property type="entry name" value="Methyltransf_7"/>
    <property type="match status" value="1"/>
</dbReference>
<keyword evidence="1 5" id="KW-0489">Methyltransferase</keyword>
<dbReference type="GO" id="GO:0008168">
    <property type="term" value="F:methyltransferase activity"/>
    <property type="evidence" value="ECO:0007669"/>
    <property type="project" value="UniProtKB-KW"/>
</dbReference>
<dbReference type="GO" id="GO:0032259">
    <property type="term" value="P:methylation"/>
    <property type="evidence" value="ECO:0007669"/>
    <property type="project" value="UniProtKB-KW"/>
</dbReference>
<dbReference type="PANTHER" id="PTHR31009">
    <property type="entry name" value="S-ADENOSYL-L-METHIONINE:CARBOXYL METHYLTRANSFERASE FAMILY PROTEIN"/>
    <property type="match status" value="1"/>
</dbReference>
<dbReference type="Proteomes" id="UP000030645">
    <property type="component" value="Unassembled WGS sequence"/>
</dbReference>
<dbReference type="EMBL" id="KE344128">
    <property type="protein sequence ID" value="EXB53858.1"/>
    <property type="molecule type" value="Genomic_DNA"/>
</dbReference>
<evidence type="ECO:0000256" key="2">
    <source>
        <dbReference type="ARBA" id="ARBA00022679"/>
    </source>
</evidence>
<sequence>MLNIVEAIKQKYEANKCPAIPSTRPEFQLFFNDLVTNDFNTLFKSLPEDRDYFVAGVPGSFLDRIFPESSLHFVYTSHSLHWLFKLPAELEEENSPAWNKGRVHYTNAPDDVADAYKSQFCEEVRKFLDARAKELVGGGMLVIIMSGTPVDLPLSSTANGKMFEFMASTLMEMVREGLIKESQVDSFNLPLYQSASPEEIVDIVERNGCFSIERLELSKPSSWLKGAAVDVPAWMMHARAAMEGNFIKHFGSNEVVDEVFKRLTKKHLDHSELLPQWCNQDVQLFIVLKRKKIISM</sequence>
<evidence type="ECO:0000313" key="6">
    <source>
        <dbReference type="Proteomes" id="UP000030645"/>
    </source>
</evidence>
<dbReference type="InterPro" id="IPR042086">
    <property type="entry name" value="MeTrfase_capping"/>
</dbReference>
<dbReference type="Gene3D" id="1.10.1200.270">
    <property type="entry name" value="Methyltransferase, alpha-helical capping domain"/>
    <property type="match status" value="1"/>
</dbReference>
<dbReference type="SUPFAM" id="SSF53335">
    <property type="entry name" value="S-adenosyl-L-methionine-dependent methyltransferases"/>
    <property type="match status" value="1"/>
</dbReference>
<dbReference type="AlphaFoldDB" id="W9QTM5"/>
<proteinExistence type="predicted"/>